<dbReference type="RefSeq" id="XP_004995918.1">
    <property type="nucleotide sequence ID" value="XM_004995861.1"/>
</dbReference>
<organism evidence="9">
    <name type="scientific">Salpingoeca rosetta (strain ATCC 50818 / BSB-021)</name>
    <dbReference type="NCBI Taxonomy" id="946362"/>
    <lineage>
        <taxon>Eukaryota</taxon>
        <taxon>Choanoflagellata</taxon>
        <taxon>Craspedida</taxon>
        <taxon>Salpingoecidae</taxon>
        <taxon>Salpingoeca</taxon>
    </lineage>
</organism>
<feature type="compositionally biased region" description="Basic residues" evidence="5">
    <location>
        <begin position="390"/>
        <end position="401"/>
    </location>
</feature>
<keyword evidence="4 6" id="KW-0472">Membrane</keyword>
<evidence type="ECO:0000256" key="1">
    <source>
        <dbReference type="ARBA" id="ARBA00004167"/>
    </source>
</evidence>
<feature type="compositionally biased region" description="Acidic residues" evidence="5">
    <location>
        <begin position="301"/>
        <end position="316"/>
    </location>
</feature>
<evidence type="ECO:0000256" key="2">
    <source>
        <dbReference type="ARBA" id="ARBA00022692"/>
    </source>
</evidence>
<dbReference type="OrthoDB" id="2162691at2759"/>
<evidence type="ECO:0000313" key="9">
    <source>
        <dbReference type="Proteomes" id="UP000007799"/>
    </source>
</evidence>
<reference evidence="8" key="1">
    <citation type="submission" date="2009-08" db="EMBL/GenBank/DDBJ databases">
        <title>Annotation of Salpingoeca rosetta.</title>
        <authorList>
            <consortium name="The Broad Institute Genome Sequencing Platform"/>
            <person name="Russ C."/>
            <person name="Cuomo C."/>
            <person name="Burger G."/>
            <person name="Gray M.W."/>
            <person name="Holland P.W.H."/>
            <person name="King N."/>
            <person name="Lang F.B.F."/>
            <person name="Roger A.J."/>
            <person name="Ruiz-Trillo I."/>
            <person name="Young S.K."/>
            <person name="Zeng Q."/>
            <person name="Gargeya S."/>
            <person name="Alvarado L."/>
            <person name="Berlin A."/>
            <person name="Chapman S.B."/>
            <person name="Chen Z."/>
            <person name="Freedman E."/>
            <person name="Gellesch M."/>
            <person name="Goldberg J."/>
            <person name="Griggs A."/>
            <person name="Gujja S."/>
            <person name="Heilman E."/>
            <person name="Heiman D."/>
            <person name="Howarth C."/>
            <person name="Mehta T."/>
            <person name="Neiman D."/>
            <person name="Pearson M."/>
            <person name="Roberts A."/>
            <person name="Saif S."/>
            <person name="Shea T."/>
            <person name="Shenoy N."/>
            <person name="Sisk P."/>
            <person name="Stolte C."/>
            <person name="Sykes S."/>
            <person name="White J."/>
            <person name="Yandava C."/>
            <person name="Haas B."/>
            <person name="Nusbaum C."/>
            <person name="Birren B."/>
        </authorList>
    </citation>
    <scope>NUCLEOTIDE SEQUENCE [LARGE SCALE GENOMIC DNA]</scope>
    <source>
        <strain evidence="8">ATCC 50818</strain>
    </source>
</reference>
<keyword evidence="3 6" id="KW-1133">Transmembrane helix</keyword>
<dbReference type="InterPro" id="IPR004182">
    <property type="entry name" value="GRAM"/>
</dbReference>
<proteinExistence type="predicted"/>
<feature type="compositionally biased region" description="Low complexity" evidence="5">
    <location>
        <begin position="264"/>
        <end position="273"/>
    </location>
</feature>
<dbReference type="InterPro" id="IPR011993">
    <property type="entry name" value="PH-like_dom_sf"/>
</dbReference>
<dbReference type="InParanoid" id="F2U4W6"/>
<evidence type="ECO:0000313" key="8">
    <source>
        <dbReference type="EMBL" id="EGD82682.1"/>
    </source>
</evidence>
<dbReference type="STRING" id="946362.F2U4W6"/>
<evidence type="ECO:0000256" key="5">
    <source>
        <dbReference type="SAM" id="MobiDB-lite"/>
    </source>
</evidence>
<dbReference type="AlphaFoldDB" id="F2U4W6"/>
<dbReference type="PANTHER" id="PTHR23319:SF4">
    <property type="entry name" value="GRAM DOMAIN CONTAINING 1B, ISOFORM E"/>
    <property type="match status" value="1"/>
</dbReference>
<dbReference type="GO" id="GO:0032934">
    <property type="term" value="F:sterol binding"/>
    <property type="evidence" value="ECO:0007669"/>
    <property type="project" value="TreeGrafter"/>
</dbReference>
<dbReference type="InterPro" id="IPR031968">
    <property type="entry name" value="VASt"/>
</dbReference>
<dbReference type="GeneID" id="16076505"/>
<feature type="compositionally biased region" description="Low complexity" evidence="5">
    <location>
        <begin position="331"/>
        <end position="344"/>
    </location>
</feature>
<dbReference type="CDD" id="cd13220">
    <property type="entry name" value="PH-GRAM_GRAMDC"/>
    <property type="match status" value="1"/>
</dbReference>
<evidence type="ECO:0000256" key="4">
    <source>
        <dbReference type="ARBA" id="ARBA00023136"/>
    </source>
</evidence>
<dbReference type="GO" id="GO:0005886">
    <property type="term" value="C:plasma membrane"/>
    <property type="evidence" value="ECO:0007669"/>
    <property type="project" value="TreeGrafter"/>
</dbReference>
<dbReference type="GO" id="GO:0140268">
    <property type="term" value="C:endoplasmic reticulum-plasma membrane contact site"/>
    <property type="evidence" value="ECO:0007669"/>
    <property type="project" value="TreeGrafter"/>
</dbReference>
<feature type="compositionally biased region" description="Polar residues" evidence="5">
    <location>
        <begin position="25"/>
        <end position="37"/>
    </location>
</feature>
<evidence type="ECO:0000256" key="3">
    <source>
        <dbReference type="ARBA" id="ARBA00022989"/>
    </source>
</evidence>
<feature type="compositionally biased region" description="Basic and acidic residues" evidence="5">
    <location>
        <begin position="290"/>
        <end position="300"/>
    </location>
</feature>
<dbReference type="GO" id="GO:0032366">
    <property type="term" value="P:intracellular sterol transport"/>
    <property type="evidence" value="ECO:0007669"/>
    <property type="project" value="TreeGrafter"/>
</dbReference>
<feature type="compositionally biased region" description="Acidic residues" evidence="5">
    <location>
        <begin position="653"/>
        <end position="680"/>
    </location>
</feature>
<dbReference type="EMBL" id="GL832961">
    <property type="protein sequence ID" value="EGD82682.1"/>
    <property type="molecule type" value="Genomic_DNA"/>
</dbReference>
<dbReference type="Gene3D" id="2.30.29.30">
    <property type="entry name" value="Pleckstrin-homology domain (PH domain)/Phosphotyrosine-binding domain (PTB)"/>
    <property type="match status" value="1"/>
</dbReference>
<dbReference type="SMART" id="SM00568">
    <property type="entry name" value="GRAM"/>
    <property type="match status" value="1"/>
</dbReference>
<dbReference type="PROSITE" id="PS51778">
    <property type="entry name" value="VAST"/>
    <property type="match status" value="1"/>
</dbReference>
<dbReference type="InterPro" id="IPR051482">
    <property type="entry name" value="Cholesterol_transport"/>
</dbReference>
<evidence type="ECO:0000256" key="6">
    <source>
        <dbReference type="SAM" id="Phobius"/>
    </source>
</evidence>
<feature type="region of interest" description="Disordered" evidence="5">
    <location>
        <begin position="1"/>
        <end position="94"/>
    </location>
</feature>
<feature type="region of interest" description="Disordered" evidence="5">
    <location>
        <begin position="253"/>
        <end position="318"/>
    </location>
</feature>
<feature type="region of interest" description="Disordered" evidence="5">
    <location>
        <begin position="331"/>
        <end position="415"/>
    </location>
</feature>
<feature type="transmembrane region" description="Helical" evidence="6">
    <location>
        <begin position="759"/>
        <end position="778"/>
    </location>
</feature>
<accession>F2U4W6</accession>
<comment type="subcellular location">
    <subcellularLocation>
        <location evidence="1">Membrane</location>
        <topology evidence="1">Single-pass membrane protein</topology>
    </subcellularLocation>
</comment>
<dbReference type="PANTHER" id="PTHR23319">
    <property type="entry name" value="GRAM DOMAIN CONTAINING 1B, ISOFORM E"/>
    <property type="match status" value="1"/>
</dbReference>
<gene>
    <name evidence="8" type="ORF">PTSG_03343</name>
</gene>
<dbReference type="FunCoup" id="F2U4W6">
    <property type="interactions" value="833"/>
</dbReference>
<evidence type="ECO:0000259" key="7">
    <source>
        <dbReference type="PROSITE" id="PS51778"/>
    </source>
</evidence>
<dbReference type="eggNOG" id="KOG1032">
    <property type="taxonomic scope" value="Eukaryota"/>
</dbReference>
<dbReference type="GO" id="GO:0120015">
    <property type="term" value="F:sterol transfer activity"/>
    <property type="evidence" value="ECO:0007669"/>
    <property type="project" value="TreeGrafter"/>
</dbReference>
<dbReference type="KEGG" id="sre:PTSG_03343"/>
<keyword evidence="2 6" id="KW-0812">Transmembrane</keyword>
<dbReference type="GO" id="GO:0005789">
    <property type="term" value="C:endoplasmic reticulum membrane"/>
    <property type="evidence" value="ECO:0007669"/>
    <property type="project" value="TreeGrafter"/>
</dbReference>
<feature type="region of interest" description="Disordered" evidence="5">
    <location>
        <begin position="649"/>
        <end position="717"/>
    </location>
</feature>
<keyword evidence="9" id="KW-1185">Reference proteome</keyword>
<feature type="compositionally biased region" description="Acidic residues" evidence="5">
    <location>
        <begin position="695"/>
        <end position="713"/>
    </location>
</feature>
<feature type="compositionally biased region" description="Low complexity" evidence="5">
    <location>
        <begin position="378"/>
        <end position="389"/>
    </location>
</feature>
<name>F2U4W6_SALR5</name>
<feature type="domain" description="VASt" evidence="7">
    <location>
        <begin position="426"/>
        <end position="599"/>
    </location>
</feature>
<dbReference type="Pfam" id="PF02893">
    <property type="entry name" value="GRAM"/>
    <property type="match status" value="1"/>
</dbReference>
<feature type="compositionally biased region" description="Polar residues" evidence="5">
    <location>
        <begin position="603"/>
        <end position="617"/>
    </location>
</feature>
<sequence>MSEKTSPTPGTADAGGDQSPAARSFQLQNGSDTQLSETSDHGTSPVLVVEDADAPTRSSTSSTKDARRQSESSESEAESMWMFTSPSKHLKARKGPTSRMHKLFPEHADEIVLDDFSCALQKDVLVHGRLFVSERHFCFHANIFGWVTKLAIDCRDVLHLRKEKTALIIPNAIKLETTEKSYTFTSFIARDTAYRCLFKVWQNALLDEPLTAQELLRSSVKGWHDNIGDETFMHSASTDHLLETLRQSGSVSVTDLSRSRVGESAASARSNSARGDDADSAQAVFDDDDGAHGDDARAGDGDEDGGGGGDEGDGDLTVDGIDLSEAVEVNVARSRASSGSAAVGTNDEHPSTATTAAAEGGEGRRDRKHSERRRKSSGKGSTSKGSSAGKTRKGRKIRHSRTSSFTPSEGGDIAAQHNIPPPLQCDFGNIFMDVELPCSVETAARFMFTYSRMFKELYKKRGTTNVEIGEWAVGEDGKRVRDLSYTLQLDYSFGPSTTRGEERQVEPVPHVPGQYWIVDADVFTPHVPYGDNFYTKTRTIISRVAANLCRVRVCTETHYRKKRPWAITRQLIDSNSSSGLKRHYGLVRQLLLKYAKAAITGAESSTAASSRNLSRATSMRGEDALSQLGRSTDALEGGDGDARSALEAGVVGDEGEAGEGEEGSDAEEGEEEEEEDESGDEGSASEVEGTGAGLSDEDDTGSSETEASADDDTPEGRAALAGADGWVLTQLKQWGIVPNTRSLRYDMRTLLRLWRRHRITVLSLLVWTLLVLVVYHVFMGEEMSHHHGARAPIVSWSRHLEELRTGLPLNAKTQSAMWRIADALQTLADEARVFAAEMDALHTDTSHGDS</sequence>
<protein>
    <recommendedName>
        <fullName evidence="7">VASt domain-containing protein</fullName>
    </recommendedName>
</protein>
<feature type="region of interest" description="Disordered" evidence="5">
    <location>
        <begin position="603"/>
        <end position="622"/>
    </location>
</feature>
<dbReference type="Pfam" id="PF16016">
    <property type="entry name" value="VASt"/>
    <property type="match status" value="1"/>
</dbReference>
<dbReference type="Proteomes" id="UP000007799">
    <property type="component" value="Unassembled WGS sequence"/>
</dbReference>